<dbReference type="Pfam" id="PF03478">
    <property type="entry name" value="Beta-prop_KIB1-4"/>
    <property type="match status" value="1"/>
</dbReference>
<reference evidence="3" key="2">
    <citation type="submission" date="2025-08" db="UniProtKB">
        <authorList>
            <consortium name="RefSeq"/>
        </authorList>
    </citation>
    <scope>IDENTIFICATION</scope>
    <source>
        <tissue evidence="3">Etiolated seedlings</tissue>
    </source>
</reference>
<dbReference type="InterPro" id="IPR001810">
    <property type="entry name" value="F-box_dom"/>
</dbReference>
<dbReference type="PaxDb" id="3827-XP_004498828.1"/>
<dbReference type="eggNOG" id="ENOG502QYAK">
    <property type="taxonomic scope" value="Eukaryota"/>
</dbReference>
<dbReference type="SMART" id="SM00256">
    <property type="entry name" value="FBOX"/>
    <property type="match status" value="1"/>
</dbReference>
<dbReference type="STRING" id="3827.A0A1S2Y3K6"/>
<dbReference type="Pfam" id="PF00646">
    <property type="entry name" value="F-box"/>
    <property type="match status" value="1"/>
</dbReference>
<dbReference type="CDD" id="cd22157">
    <property type="entry name" value="F-box_AtFBW1-like"/>
    <property type="match status" value="1"/>
</dbReference>
<evidence type="ECO:0000313" key="2">
    <source>
        <dbReference type="Proteomes" id="UP000087171"/>
    </source>
</evidence>
<dbReference type="InterPro" id="IPR005174">
    <property type="entry name" value="KIB1-4_b-propeller"/>
</dbReference>
<protein>
    <submittedName>
        <fullName evidence="3">F-box only protein 13</fullName>
    </submittedName>
</protein>
<evidence type="ECO:0000313" key="3">
    <source>
        <dbReference type="RefSeq" id="XP_004498828.1"/>
    </source>
</evidence>
<dbReference type="GeneID" id="101513792"/>
<dbReference type="RefSeq" id="XP_004498828.1">
    <property type="nucleotide sequence ID" value="XM_004498771.3"/>
</dbReference>
<dbReference type="Proteomes" id="UP000087171">
    <property type="component" value="Chromosome Ca4"/>
</dbReference>
<dbReference type="SUPFAM" id="SSF81383">
    <property type="entry name" value="F-box domain"/>
    <property type="match status" value="1"/>
</dbReference>
<evidence type="ECO:0000259" key="1">
    <source>
        <dbReference type="PROSITE" id="PS50181"/>
    </source>
</evidence>
<dbReference type="PROSITE" id="PS50181">
    <property type="entry name" value="FBOX"/>
    <property type="match status" value="1"/>
</dbReference>
<accession>A0A1S2Y3K6</accession>
<sequence>MERSLKRKSPEKFSLDDLNEDVFERVLSWLPTSSFFRLTSVCKRWKSAAASVSFKLACSHIPSRDPWFFMVAPSLNQSVIFDSAENSWKRLNHPRLLLEDSNRSCMLVAASGGLVCYRTSSGNFIVCNPVTGSCSELPPMNFALENQCLNAVVMSTSFIDYKVSYKIVLVFGELPNLSFKVYNSSSSCWEDDNPLGRKVDDSSMECDSTDDNVVYFLSKAGNVVASSMQRSPTKQYSSVFTNKDGEEIVYFLSSSGTVVACNLTSKCFFEYPRLLPVFCEYSIDIVECNGEMLVVLLSEFLESTSLRVWKYDEANRCWQQIAAMPAAMSHEWYGKKPDINCVGAGSRIFICLNSPELCTYILCDLVTNEWVELPKCCINGEVVEFMSAFSFEPRIEASV</sequence>
<dbReference type="Gene3D" id="2.120.10.80">
    <property type="entry name" value="Kelch-type beta propeller"/>
    <property type="match status" value="1"/>
</dbReference>
<dbReference type="RefSeq" id="XP_073222958.1">
    <property type="nucleotide sequence ID" value="XM_073366857.1"/>
</dbReference>
<feature type="domain" description="F-box" evidence="1">
    <location>
        <begin position="12"/>
        <end position="57"/>
    </location>
</feature>
<dbReference type="InterPro" id="IPR036047">
    <property type="entry name" value="F-box-like_dom_sf"/>
</dbReference>
<proteinExistence type="predicted"/>
<dbReference type="InterPro" id="IPR015915">
    <property type="entry name" value="Kelch-typ_b-propeller"/>
</dbReference>
<dbReference type="SUPFAM" id="SSF117281">
    <property type="entry name" value="Kelch motif"/>
    <property type="match status" value="1"/>
</dbReference>
<name>A0A1S2Y3K6_CICAR</name>
<gene>
    <name evidence="3" type="primary">LOC101513792</name>
</gene>
<dbReference type="AlphaFoldDB" id="A0A1S2Y3K6"/>
<dbReference type="OrthoDB" id="2095648at2759"/>
<dbReference type="KEGG" id="cam:101513792"/>
<dbReference type="Gene3D" id="1.20.1280.50">
    <property type="match status" value="1"/>
</dbReference>
<dbReference type="InterPro" id="IPR050796">
    <property type="entry name" value="SCF_F-box_component"/>
</dbReference>
<dbReference type="PANTHER" id="PTHR31672">
    <property type="entry name" value="BNACNNG10540D PROTEIN"/>
    <property type="match status" value="1"/>
</dbReference>
<keyword evidence="2" id="KW-1185">Reference proteome</keyword>
<reference evidence="2" key="1">
    <citation type="journal article" date="2013" name="Nat. Biotechnol.">
        <title>Draft genome sequence of chickpea (Cicer arietinum) provides a resource for trait improvement.</title>
        <authorList>
            <person name="Varshney R.K."/>
            <person name="Song C."/>
            <person name="Saxena R.K."/>
            <person name="Azam S."/>
            <person name="Yu S."/>
            <person name="Sharpe A.G."/>
            <person name="Cannon S."/>
            <person name="Baek J."/>
            <person name="Rosen B.D."/>
            <person name="Tar'an B."/>
            <person name="Millan T."/>
            <person name="Zhang X."/>
            <person name="Ramsay L.D."/>
            <person name="Iwata A."/>
            <person name="Wang Y."/>
            <person name="Nelson W."/>
            <person name="Farmer A.D."/>
            <person name="Gaur P.M."/>
            <person name="Soderlund C."/>
            <person name="Penmetsa R.V."/>
            <person name="Xu C."/>
            <person name="Bharti A.K."/>
            <person name="He W."/>
            <person name="Winter P."/>
            <person name="Zhao S."/>
            <person name="Hane J.K."/>
            <person name="Carrasquilla-Garcia N."/>
            <person name="Condie J.A."/>
            <person name="Upadhyaya H.D."/>
            <person name="Luo M.C."/>
            <person name="Thudi M."/>
            <person name="Gowda C.L."/>
            <person name="Singh N.P."/>
            <person name="Lichtenzveig J."/>
            <person name="Gali K.K."/>
            <person name="Rubio J."/>
            <person name="Nadarajan N."/>
            <person name="Dolezel J."/>
            <person name="Bansal K.C."/>
            <person name="Xu X."/>
            <person name="Edwards D."/>
            <person name="Zhang G."/>
            <person name="Kahl G."/>
            <person name="Gil J."/>
            <person name="Singh K.B."/>
            <person name="Datta S.K."/>
            <person name="Jackson S.A."/>
            <person name="Wang J."/>
            <person name="Cook D.R."/>
        </authorList>
    </citation>
    <scope>NUCLEOTIDE SEQUENCE [LARGE SCALE GENOMIC DNA]</scope>
    <source>
        <strain evidence="2">cv. CDC Frontier</strain>
    </source>
</reference>
<dbReference type="PANTHER" id="PTHR31672:SF7">
    <property type="entry name" value="F-BOX DOMAIN-CONTAINING PROTEIN"/>
    <property type="match status" value="1"/>
</dbReference>
<organism evidence="2 3">
    <name type="scientific">Cicer arietinum</name>
    <name type="common">Chickpea</name>
    <name type="synonym">Garbanzo</name>
    <dbReference type="NCBI Taxonomy" id="3827"/>
    <lineage>
        <taxon>Eukaryota</taxon>
        <taxon>Viridiplantae</taxon>
        <taxon>Streptophyta</taxon>
        <taxon>Embryophyta</taxon>
        <taxon>Tracheophyta</taxon>
        <taxon>Spermatophyta</taxon>
        <taxon>Magnoliopsida</taxon>
        <taxon>eudicotyledons</taxon>
        <taxon>Gunneridae</taxon>
        <taxon>Pentapetalae</taxon>
        <taxon>rosids</taxon>
        <taxon>fabids</taxon>
        <taxon>Fabales</taxon>
        <taxon>Fabaceae</taxon>
        <taxon>Papilionoideae</taxon>
        <taxon>50 kb inversion clade</taxon>
        <taxon>NPAAA clade</taxon>
        <taxon>Hologalegina</taxon>
        <taxon>IRL clade</taxon>
        <taxon>Cicereae</taxon>
        <taxon>Cicer</taxon>
    </lineage>
</organism>